<protein>
    <recommendedName>
        <fullName evidence="3">PD-(D/E)XK nuclease superfamily protein</fullName>
    </recommendedName>
</protein>
<evidence type="ECO:0000313" key="1">
    <source>
        <dbReference type="EMBL" id="MBE6060288.1"/>
    </source>
</evidence>
<sequence>MNNSLFTKIKSYTPTVKKDSKEDYLTELFTFILNEVDGLANAYCKFLVSKFKDKDVLINHQEDVTLDTQVSVSKGRIDLLIRAGDKGFICEHKVDSGLGINQIKKYKECSSELGSEEFYTVLVTRTKLQHTQKSDISLVWGEVCGFLEKFKESKDELNPVNDFLVEQLIQYLRDQSLGLYENIKVEEVLSNFLAQSFLEKVREILYIPTIEELRAEVGDLEIFKREDFIRKRQNDRWGRCGIELFENWNPGIFVGIIFDPKDHKIEPLDKEKGPDFVILVDISEVKNRAAVVNSNNFQELTKRLKDNSGEFDLIHTGFKNKYRLLALRKSFLDIIQDRYTLDEQIKEIKKVTFEGLKLMLQDDLLYGAF</sequence>
<evidence type="ECO:0000313" key="2">
    <source>
        <dbReference type="Proteomes" id="UP000768462"/>
    </source>
</evidence>
<dbReference type="EMBL" id="SVCM01000100">
    <property type="protein sequence ID" value="MBE6060288.1"/>
    <property type="molecule type" value="Genomic_DNA"/>
</dbReference>
<comment type="caution">
    <text evidence="1">The sequence shown here is derived from an EMBL/GenBank/DDBJ whole genome shotgun (WGS) entry which is preliminary data.</text>
</comment>
<name>A0A927WAU0_9CLOT</name>
<organism evidence="1 2">
    <name type="scientific">Clostridium sulfidigenes</name>
    <dbReference type="NCBI Taxonomy" id="318464"/>
    <lineage>
        <taxon>Bacteria</taxon>
        <taxon>Bacillati</taxon>
        <taxon>Bacillota</taxon>
        <taxon>Clostridia</taxon>
        <taxon>Eubacteriales</taxon>
        <taxon>Clostridiaceae</taxon>
        <taxon>Clostridium</taxon>
    </lineage>
</organism>
<evidence type="ECO:0008006" key="3">
    <source>
        <dbReference type="Google" id="ProtNLM"/>
    </source>
</evidence>
<gene>
    <name evidence="1" type="ORF">E7215_08975</name>
</gene>
<dbReference type="Proteomes" id="UP000768462">
    <property type="component" value="Unassembled WGS sequence"/>
</dbReference>
<proteinExistence type="predicted"/>
<accession>A0A927WAU0</accession>
<reference evidence="1" key="1">
    <citation type="submission" date="2019-04" db="EMBL/GenBank/DDBJ databases">
        <title>Evolution of Biomass-Degrading Anaerobic Consortia Revealed by Metagenomics.</title>
        <authorList>
            <person name="Peng X."/>
        </authorList>
    </citation>
    <scope>NUCLEOTIDE SEQUENCE</scope>
    <source>
        <strain evidence="1">SIG254</strain>
    </source>
</reference>
<dbReference type="AlphaFoldDB" id="A0A927WAU0"/>